<dbReference type="Proteomes" id="UP000397656">
    <property type="component" value="Chromosome 2"/>
</dbReference>
<dbReference type="RefSeq" id="WP_150984980.1">
    <property type="nucleotide sequence ID" value="NZ_CP062804.1"/>
</dbReference>
<accession>A0A643FY90</accession>
<organism evidence="1 2">
    <name type="scientific">Cupriavidus basilensis</name>
    <dbReference type="NCBI Taxonomy" id="68895"/>
    <lineage>
        <taxon>Bacteria</taxon>
        <taxon>Pseudomonadati</taxon>
        <taxon>Pseudomonadota</taxon>
        <taxon>Betaproteobacteria</taxon>
        <taxon>Burkholderiales</taxon>
        <taxon>Burkholderiaceae</taxon>
        <taxon>Cupriavidus</taxon>
    </lineage>
</organism>
<evidence type="ECO:0000313" key="1">
    <source>
        <dbReference type="EMBL" id="QOT80476.1"/>
    </source>
</evidence>
<dbReference type="GeneID" id="98403968"/>
<dbReference type="EMBL" id="CP062804">
    <property type="protein sequence ID" value="QOT80476.1"/>
    <property type="molecule type" value="Genomic_DNA"/>
</dbReference>
<reference evidence="1 2" key="1">
    <citation type="submission" date="2020-10" db="EMBL/GenBank/DDBJ databases">
        <title>Complete genome sequence of Cupriavidus basilensis CCUG 49340T.</title>
        <authorList>
            <person name="Salva-Serra F."/>
            <person name="Donoso R.A."/>
            <person name="Cho K.H."/>
            <person name="Yoo J.A."/>
            <person name="Lee K."/>
            <person name="Yoon S.-H."/>
            <person name="Perez-Pantoja D."/>
            <person name="Moore E.R.B."/>
        </authorList>
    </citation>
    <scope>NUCLEOTIDE SEQUENCE [LARGE SCALE GENOMIC DNA]</scope>
    <source>
        <strain evidence="2">CCUG 49340</strain>
    </source>
</reference>
<sequence>MGIELRRNLNYLEVIVSALFIAALGFFLPAMVCAAQVNLSGEFEGDKIIGRFSFQDTSKGISVEYYSPSLGKIIFYSVEKFDECSSMAIYRIPRTRKIAIDGSCLSQGGQVYRYVYEWRGEYSNWCVIREITGGRADVASGKFVPLERVSRITGCSTIGSMGPYSYESSADASREIERSIMEFRLASRNKEDLNQYILSITSYDVSEFSEYVSFERVGSLNDIAYFLVESGRSDDAIPLLNSVVQKFPRRIVAKLNLADAYWNIGFGDRASILYGQYYREMVSGKLKAMVPKRVVDRMK</sequence>
<proteinExistence type="predicted"/>
<evidence type="ECO:0000313" key="2">
    <source>
        <dbReference type="Proteomes" id="UP000397656"/>
    </source>
</evidence>
<dbReference type="SUPFAM" id="SSF48452">
    <property type="entry name" value="TPR-like"/>
    <property type="match status" value="1"/>
</dbReference>
<name>A0A643FY90_9BURK</name>
<dbReference type="InterPro" id="IPR011990">
    <property type="entry name" value="TPR-like_helical_dom_sf"/>
</dbReference>
<protein>
    <submittedName>
        <fullName evidence="1">Tetratricopeptide repeat protein</fullName>
    </submittedName>
</protein>
<dbReference type="AlphaFoldDB" id="A0A643FY90"/>
<gene>
    <name evidence="1" type="ORF">F7R26_023825</name>
</gene>